<feature type="transmembrane region" description="Helical" evidence="1">
    <location>
        <begin position="24"/>
        <end position="47"/>
    </location>
</feature>
<organism evidence="3 4">
    <name type="scientific">Leucobacter komagatae</name>
    <dbReference type="NCBI Taxonomy" id="55969"/>
    <lineage>
        <taxon>Bacteria</taxon>
        <taxon>Bacillati</taxon>
        <taxon>Actinomycetota</taxon>
        <taxon>Actinomycetes</taxon>
        <taxon>Micrococcales</taxon>
        <taxon>Microbacteriaceae</taxon>
        <taxon>Leucobacter</taxon>
    </lineage>
</organism>
<dbReference type="Pfam" id="PF21537">
    <property type="entry name" value="DUF1980_C"/>
    <property type="match status" value="1"/>
</dbReference>
<dbReference type="EMBL" id="JXSQ01000001">
    <property type="protein sequence ID" value="KIP53914.1"/>
    <property type="molecule type" value="Genomic_DNA"/>
</dbReference>
<dbReference type="InterPro" id="IPR015402">
    <property type="entry name" value="DUF1980"/>
</dbReference>
<dbReference type="AlphaFoldDB" id="A0A0D0IQP8"/>
<evidence type="ECO:0000313" key="4">
    <source>
        <dbReference type="Proteomes" id="UP000032120"/>
    </source>
</evidence>
<dbReference type="PANTHER" id="PTHR40047">
    <property type="entry name" value="UPF0703 PROTEIN YCGQ"/>
    <property type="match status" value="1"/>
</dbReference>
<keyword evidence="1" id="KW-0472">Membrane</keyword>
<reference evidence="3 4" key="1">
    <citation type="submission" date="2015-01" db="EMBL/GenBank/DDBJ databases">
        <title>Draft genome sequence of Leucobacter komagatae strain VKM ST2845.</title>
        <authorList>
            <person name="Karlyshev A.V."/>
            <person name="Kudryashova E.B."/>
        </authorList>
    </citation>
    <scope>NUCLEOTIDE SEQUENCE [LARGE SCALE GENOMIC DNA]</scope>
    <source>
        <strain evidence="3 4">VKM ST2845</strain>
    </source>
</reference>
<keyword evidence="4" id="KW-1185">Reference proteome</keyword>
<keyword evidence="1" id="KW-0812">Transmembrane</keyword>
<dbReference type="Proteomes" id="UP000032120">
    <property type="component" value="Unassembled WGS sequence"/>
</dbReference>
<dbReference type="PANTHER" id="PTHR40047:SF1">
    <property type="entry name" value="UPF0703 PROTEIN YCGQ"/>
    <property type="match status" value="1"/>
</dbReference>
<evidence type="ECO:0000256" key="1">
    <source>
        <dbReference type="SAM" id="Phobius"/>
    </source>
</evidence>
<proteinExistence type="predicted"/>
<accession>A0A0D0IQP8</accession>
<name>A0A0D0IQP8_9MICO</name>
<feature type="domain" description="DUF1980" evidence="2">
    <location>
        <begin position="145"/>
        <end position="239"/>
    </location>
</feature>
<dbReference type="InterPro" id="IPR052955">
    <property type="entry name" value="UPF0703_membrane_permease"/>
</dbReference>
<gene>
    <name evidence="3" type="ORF">SD72_00775</name>
</gene>
<sequence>MLGIGAIISLGLAGRLNWYVHPRYVVFTLTMAVLGATALTAACGVLAAQRAAESGDRPGRLVRVSRMVRGVALVLAAAWALVLLPPATLTADSTANRPLSAHTGAAAATAGNAEDPGAGRADIADEQRSMVDWSLVLRQHDASLLSGRNAKVLGFVTADADDPESVFIVTRFVITCCAVDAQPIGVPVYQPDWQRSIAVDDWVEVSGVFTENPSVLSAWPAAVLPSVVDAVEQPEDPYVS</sequence>
<dbReference type="InterPro" id="IPR048447">
    <property type="entry name" value="DUF1980_C"/>
</dbReference>
<protein>
    <recommendedName>
        <fullName evidence="2">DUF1980 domain-containing protein</fullName>
    </recommendedName>
</protein>
<dbReference type="NCBIfam" id="TIGR03943">
    <property type="entry name" value="TIGR03943 family putative permease subunit"/>
    <property type="match status" value="1"/>
</dbReference>
<keyword evidence="1" id="KW-1133">Transmembrane helix</keyword>
<comment type="caution">
    <text evidence="3">The sequence shown here is derived from an EMBL/GenBank/DDBJ whole genome shotgun (WGS) entry which is preliminary data.</text>
</comment>
<evidence type="ECO:0000313" key="3">
    <source>
        <dbReference type="EMBL" id="KIP53914.1"/>
    </source>
</evidence>
<evidence type="ECO:0000259" key="2">
    <source>
        <dbReference type="Pfam" id="PF21537"/>
    </source>
</evidence>
<feature type="transmembrane region" description="Helical" evidence="1">
    <location>
        <begin position="68"/>
        <end position="87"/>
    </location>
</feature>